<dbReference type="Proteomes" id="UP001224775">
    <property type="component" value="Unassembled WGS sequence"/>
</dbReference>
<feature type="coiled-coil region" evidence="9">
    <location>
        <begin position="68"/>
        <end position="187"/>
    </location>
</feature>
<dbReference type="Gene3D" id="2.130.10.10">
    <property type="entry name" value="YVTN repeat-like/Quinoprotein amine dehydrogenase"/>
    <property type="match status" value="2"/>
</dbReference>
<keyword evidence="12" id="KW-1185">Reference proteome</keyword>
<dbReference type="InterPro" id="IPR001680">
    <property type="entry name" value="WD40_rpt"/>
</dbReference>
<evidence type="ECO:0000256" key="4">
    <source>
        <dbReference type="ARBA" id="ARBA00022574"/>
    </source>
</evidence>
<evidence type="ECO:0000256" key="5">
    <source>
        <dbReference type="ARBA" id="ARBA00022737"/>
    </source>
</evidence>
<evidence type="ECO:0000256" key="2">
    <source>
        <dbReference type="ARBA" id="ARBA00004496"/>
    </source>
</evidence>
<dbReference type="AlphaFoldDB" id="A0AAD8Y6P4"/>
<comment type="similarity">
    <text evidence="7">Belongs to the CFAP52 family.</text>
</comment>
<reference evidence="11" key="1">
    <citation type="submission" date="2023-06" db="EMBL/GenBank/DDBJ databases">
        <title>Survivors Of The Sea: Transcriptome response of Skeletonema marinoi to long-term dormancy.</title>
        <authorList>
            <person name="Pinder M.I.M."/>
            <person name="Kourtchenko O."/>
            <person name="Robertson E.K."/>
            <person name="Larsson T."/>
            <person name="Maumus F."/>
            <person name="Osuna-Cruz C.M."/>
            <person name="Vancaester E."/>
            <person name="Stenow R."/>
            <person name="Vandepoele K."/>
            <person name="Ploug H."/>
            <person name="Bruchert V."/>
            <person name="Godhe A."/>
            <person name="Topel M."/>
        </authorList>
    </citation>
    <scope>NUCLEOTIDE SEQUENCE</scope>
    <source>
        <strain evidence="11">R05AC</strain>
    </source>
</reference>
<evidence type="ECO:0000256" key="8">
    <source>
        <dbReference type="ARBA" id="ARBA00029552"/>
    </source>
</evidence>
<evidence type="ECO:0000313" key="12">
    <source>
        <dbReference type="Proteomes" id="UP001224775"/>
    </source>
</evidence>
<keyword evidence="9" id="KW-0175">Coiled coil</keyword>
<evidence type="ECO:0000256" key="7">
    <source>
        <dbReference type="ARBA" id="ARBA00029456"/>
    </source>
</evidence>
<comment type="subcellular location">
    <subcellularLocation>
        <location evidence="1">Cell projection</location>
        <location evidence="1">Cilium</location>
        <location evidence="1">Flagellum</location>
    </subcellularLocation>
    <subcellularLocation>
        <location evidence="2">Cytoplasm</location>
    </subcellularLocation>
</comment>
<dbReference type="GO" id="GO:0005930">
    <property type="term" value="C:axoneme"/>
    <property type="evidence" value="ECO:0007669"/>
    <property type="project" value="UniProtKB-ARBA"/>
</dbReference>
<accession>A0AAD8Y6P4</accession>
<protein>
    <recommendedName>
        <fullName evidence="8">Cilia- and flagella-associated protein 52</fullName>
    </recommendedName>
</protein>
<keyword evidence="4" id="KW-0853">WD repeat</keyword>
<dbReference type="SMART" id="SM00320">
    <property type="entry name" value="WD40"/>
    <property type="match status" value="5"/>
</dbReference>
<dbReference type="GO" id="GO:0031514">
    <property type="term" value="C:motile cilium"/>
    <property type="evidence" value="ECO:0007669"/>
    <property type="project" value="UniProtKB-SubCell"/>
</dbReference>
<evidence type="ECO:0000256" key="6">
    <source>
        <dbReference type="ARBA" id="ARBA00022846"/>
    </source>
</evidence>
<keyword evidence="6" id="KW-0282">Flagellum</keyword>
<dbReference type="InterPro" id="IPR036322">
    <property type="entry name" value="WD40_repeat_dom_sf"/>
</dbReference>
<comment type="caution">
    <text evidence="11">The sequence shown here is derived from an EMBL/GenBank/DDBJ whole genome shotgun (WGS) entry which is preliminary data.</text>
</comment>
<evidence type="ECO:0000256" key="10">
    <source>
        <dbReference type="SAM" id="MobiDB-lite"/>
    </source>
</evidence>
<dbReference type="PANTHER" id="PTHR13720:SF14">
    <property type="entry name" value="CILIA- AND FLAGELLA-ASSOCIATED PROTEIN 52"/>
    <property type="match status" value="1"/>
</dbReference>
<organism evidence="11 12">
    <name type="scientific">Skeletonema marinoi</name>
    <dbReference type="NCBI Taxonomy" id="267567"/>
    <lineage>
        <taxon>Eukaryota</taxon>
        <taxon>Sar</taxon>
        <taxon>Stramenopiles</taxon>
        <taxon>Ochrophyta</taxon>
        <taxon>Bacillariophyta</taxon>
        <taxon>Coscinodiscophyceae</taxon>
        <taxon>Thalassiosirophycidae</taxon>
        <taxon>Thalassiosirales</taxon>
        <taxon>Skeletonemataceae</taxon>
        <taxon>Skeletonema</taxon>
        <taxon>Skeletonema marinoi-dohrnii complex</taxon>
    </lineage>
</organism>
<evidence type="ECO:0000256" key="1">
    <source>
        <dbReference type="ARBA" id="ARBA00004230"/>
    </source>
</evidence>
<proteinExistence type="inferred from homology"/>
<feature type="region of interest" description="Disordered" evidence="10">
    <location>
        <begin position="17"/>
        <end position="42"/>
    </location>
</feature>
<name>A0AAD8Y6P4_9STRA</name>
<keyword evidence="3" id="KW-0963">Cytoplasm</keyword>
<dbReference type="InterPro" id="IPR050630">
    <property type="entry name" value="WD_repeat_EMAP"/>
</dbReference>
<keyword evidence="6" id="KW-0969">Cilium</keyword>
<sequence>MELKQTRMILQTNLEHAQEQLKESEARERRAHEARSEAADELPKLMAKFKSEREAIRAELTKLHDGEIEKYKTHLENASTQLKEMDSRLAKQAEEFGIQLNDAEEEQKETSQALQAVRAELKEKKSLCKRLQEEVVQLKDDVTCHRDKFQNLQEEKAEESQTSLALIDRLQRQVQETKELLEKERSANAATLTRLENTLIAMVFSKKRFESTPFSLFMNDQLSLKSVIGFTGSVNGGLHYTRCGRFIAFPLGSVVVLRSLVSKKQFFLDAGVGKKISCVAISKDGFFLATGHETPASFKAEITVWDLKKAIDHISNDNDALPEGCLLHVLSQHHKRVEAVDFSCDSQFLTSLGGQDDNDIVVWNVKSGAAICGAQASTEFAHCVRWLNNRNDRFVTCGVNHARVWQVDVAMPKLHPIDITMGSIRRVIQCLCISEDDSFAYTGNKTGEVIKFNIERDDIKPFNEPEVHHPSLVGYNRDRFSKGIKSVACIVNPTTGNTNVIAGAGDGTIQILNPDLKRIPSHEGKLHGAITSIALHPDGQSFLVGTESSQRYSIDVSTFTPELRETCHAGEIFDLRFPRKSSEIFVTASEQDIRVWSVSKRRELLRINVPNLNCYAVDITSAGDSICLHGQTAR</sequence>
<evidence type="ECO:0000313" key="11">
    <source>
        <dbReference type="EMBL" id="KAK1740178.1"/>
    </source>
</evidence>
<dbReference type="InterPro" id="IPR015943">
    <property type="entry name" value="WD40/YVTN_repeat-like_dom_sf"/>
</dbReference>
<evidence type="ECO:0000256" key="3">
    <source>
        <dbReference type="ARBA" id="ARBA00022490"/>
    </source>
</evidence>
<dbReference type="EMBL" id="JATAAI010000016">
    <property type="protein sequence ID" value="KAK1740178.1"/>
    <property type="molecule type" value="Genomic_DNA"/>
</dbReference>
<gene>
    <name evidence="11" type="ORF">QTG54_009128</name>
</gene>
<evidence type="ECO:0000256" key="9">
    <source>
        <dbReference type="SAM" id="Coils"/>
    </source>
</evidence>
<dbReference type="PANTHER" id="PTHR13720">
    <property type="entry name" value="WD-40 REPEAT PROTEIN"/>
    <property type="match status" value="1"/>
</dbReference>
<keyword evidence="5" id="KW-0677">Repeat</keyword>
<dbReference type="Pfam" id="PF00400">
    <property type="entry name" value="WD40"/>
    <property type="match status" value="1"/>
</dbReference>
<keyword evidence="6" id="KW-0966">Cell projection</keyword>
<dbReference type="SUPFAM" id="SSF50978">
    <property type="entry name" value="WD40 repeat-like"/>
    <property type="match status" value="1"/>
</dbReference>